<protein>
    <recommendedName>
        <fullName evidence="3">ubiquitinyl hydrolase 1</fullName>
        <ecNumber evidence="3">3.4.19.12</ecNumber>
    </recommendedName>
</protein>
<dbReference type="PROSITE" id="PS50235">
    <property type="entry name" value="USP_3"/>
    <property type="match status" value="1"/>
</dbReference>
<keyword evidence="6" id="KW-0378">Hydrolase</keyword>
<feature type="region of interest" description="Disordered" evidence="8">
    <location>
        <begin position="581"/>
        <end position="649"/>
    </location>
</feature>
<dbReference type="Gene3D" id="3.90.70.10">
    <property type="entry name" value="Cysteine proteinases"/>
    <property type="match status" value="1"/>
</dbReference>
<dbReference type="InterPro" id="IPR001394">
    <property type="entry name" value="Peptidase_C19_UCH"/>
</dbReference>
<gene>
    <name evidence="11" type="ORF">PsYK624_100420</name>
</gene>
<accession>A0A9P3GDV3</accession>
<organism evidence="11 12">
    <name type="scientific">Phanerochaete sordida</name>
    <dbReference type="NCBI Taxonomy" id="48140"/>
    <lineage>
        <taxon>Eukaryota</taxon>
        <taxon>Fungi</taxon>
        <taxon>Dikarya</taxon>
        <taxon>Basidiomycota</taxon>
        <taxon>Agaricomycotina</taxon>
        <taxon>Agaricomycetes</taxon>
        <taxon>Polyporales</taxon>
        <taxon>Phanerochaetaceae</taxon>
        <taxon>Phanerochaete</taxon>
    </lineage>
</organism>
<feature type="compositionally biased region" description="Low complexity" evidence="8">
    <location>
        <begin position="266"/>
        <end position="288"/>
    </location>
</feature>
<dbReference type="InterPro" id="IPR036873">
    <property type="entry name" value="Rhodanese-like_dom_sf"/>
</dbReference>
<dbReference type="PROSITE" id="PS00973">
    <property type="entry name" value="USP_2"/>
    <property type="match status" value="1"/>
</dbReference>
<comment type="caution">
    <text evidence="11">The sequence shown here is derived from an EMBL/GenBank/DDBJ whole genome shotgun (WGS) entry which is preliminary data.</text>
</comment>
<dbReference type="SUPFAM" id="SSF52821">
    <property type="entry name" value="Rhodanese/Cell cycle control phosphatase"/>
    <property type="match status" value="1"/>
</dbReference>
<evidence type="ECO:0000259" key="10">
    <source>
        <dbReference type="PROSITE" id="PS50235"/>
    </source>
</evidence>
<dbReference type="Pfam" id="PF00581">
    <property type="entry name" value="Rhodanese"/>
    <property type="match status" value="1"/>
</dbReference>
<sequence length="1210" mass="131625">MPSVALLPPSPAFAGFGPSNSKMQNGYAPKGSETIAEIKAAAKEQALKVRGASATSLLRAAGEQLQIARVKESDGELREALGSLTKAAVLLSMFMESLEFKQERQGKKGGVLTTQFMSFHEKEGKDITGRMEQVEAKLEEMDRAAAREADTPADGPVKKAGGSIADRMRALQNAGMSISPSAVSSKRISKDYKVPPSPSVAPFTEAPTPSSPATSSFAPHAAPSPEVSKSFRAPLHSLPSPLVPSSNHASPVSNGSVPSAPHTLIPASSFGPPSPTSSTSSSPQLSARLSLQDFNHNFPSINELDEMDVLKLPSPPAVNPLATGSSRHSDKFVENNSPVTAYSPTVFSKQFPVLPVEPGPRPSSTPIPSIDTFNSRPSSPAPRSPLAPTVPRKPSNLALNGGQRSPLMPHITPEKQKRELPTAFFPETLHEYVTKSDFKILILDVRNRQEFEAEHIKADAVVCIEPSVLLRSNASADTIEDSLAVAPRHESILFSNRDKFDLVAVYDDSSESISDSRALTALVGAIYERSFKKMLRNIPLILVGGLKAWKARFGPDELVRGGTESVLEVPSASSMAFSDLDASPMMNGHSTTHLNGSLMPPQQPLAPMPSPTLAPISSHTRAPAESSTTYTSPLLESTNFSRPASMSPSMQDGNAYKMWMPPPGASMTPIPPENVPLALRPGMSSQTEPPPLARRPAVSRPSSNSVSSYGSPIPDAAMPHRSSPSLPNGIQYPQFSRTISPQIGGVSTFHPSAVNGLVSLPPQASINPSPLSRRRSDYVDQSQEALATITHRPSIDYPELSAQSVLRPPPAVATSTMERQDNRPRISSQSGPKPPTIPSEYPVTYWPDIQIGTSGLKNLGNTCYMNSTIQCLSATVPFARFFTDGRWRSAVNMINPMGTKGQLAQAFAGIIRDMWQGEMPSLTPLPFRRTVCSYAKQFSGSEQHDSQEFLSVLLDGLHEDLNRVLNKPRIEMTPEREAELERLPTQVASEQQWQIYRMRDDSLVVDFFQGQYRSRLECLTCHKTSTTYNTFMYLTLPVPDKRSSVSLQQCLDAFVKEEVMEKSDAWNCPSCKQLRKASKVLSLSRLPPVLLIHLKRFSVKGHFTEKIETPVEFPLRGLDLTNYMPPPLPPGVGGGSTVSPDDPRAQIPPYRYDLYGVTNHYGTLSSGHYTACISSRGGWLYCDDSRITAMEAQKVVDKRAYILFYKRTKA</sequence>
<dbReference type="EC" id="3.4.19.12" evidence="3"/>
<dbReference type="PANTHER" id="PTHR21646:SF95">
    <property type="entry name" value="UBIQUITIN CARBOXYL-TERMINAL HYDROLASE 4-RELATED"/>
    <property type="match status" value="1"/>
</dbReference>
<evidence type="ECO:0000313" key="11">
    <source>
        <dbReference type="EMBL" id="GJE93877.1"/>
    </source>
</evidence>
<feature type="compositionally biased region" description="Pro residues" evidence="8">
    <location>
        <begin position="601"/>
        <end position="612"/>
    </location>
</feature>
<dbReference type="InterPro" id="IPR028889">
    <property type="entry name" value="USP"/>
</dbReference>
<evidence type="ECO:0000256" key="3">
    <source>
        <dbReference type="ARBA" id="ARBA00012759"/>
    </source>
</evidence>
<keyword evidence="5" id="KW-0833">Ubl conjugation pathway</keyword>
<dbReference type="CDD" id="cd02674">
    <property type="entry name" value="Peptidase_C19R"/>
    <property type="match status" value="1"/>
</dbReference>
<dbReference type="AlphaFoldDB" id="A0A9P3GDV3"/>
<dbReference type="Pfam" id="PF00443">
    <property type="entry name" value="UCH"/>
    <property type="match status" value="1"/>
</dbReference>
<feature type="compositionally biased region" description="Pro residues" evidence="8">
    <location>
        <begin position="355"/>
        <end position="365"/>
    </location>
</feature>
<comment type="catalytic activity">
    <reaction evidence="1">
        <text>Thiol-dependent hydrolysis of ester, thioester, amide, peptide and isopeptide bonds formed by the C-terminal Gly of ubiquitin (a 76-residue protein attached to proteins as an intracellular targeting signal).</text>
        <dbReference type="EC" id="3.4.19.12"/>
    </reaction>
</comment>
<evidence type="ECO:0000256" key="1">
    <source>
        <dbReference type="ARBA" id="ARBA00000707"/>
    </source>
</evidence>
<dbReference type="InterPro" id="IPR050185">
    <property type="entry name" value="Ub_carboxyl-term_hydrolase"/>
</dbReference>
<dbReference type="SUPFAM" id="SSF54001">
    <property type="entry name" value="Cysteine proteinases"/>
    <property type="match status" value="1"/>
</dbReference>
<evidence type="ECO:0000256" key="6">
    <source>
        <dbReference type="ARBA" id="ARBA00022801"/>
    </source>
</evidence>
<feature type="compositionally biased region" description="Polar residues" evidence="8">
    <location>
        <begin position="247"/>
        <end position="257"/>
    </location>
</feature>
<dbReference type="GO" id="GO:0004843">
    <property type="term" value="F:cysteine-type deubiquitinase activity"/>
    <property type="evidence" value="ECO:0007669"/>
    <property type="project" value="UniProtKB-EC"/>
</dbReference>
<feature type="region of interest" description="Disordered" evidence="8">
    <location>
        <begin position="142"/>
        <end position="288"/>
    </location>
</feature>
<feature type="domain" description="USP" evidence="10">
    <location>
        <begin position="854"/>
        <end position="1208"/>
    </location>
</feature>
<dbReference type="PROSITE" id="PS50206">
    <property type="entry name" value="RHODANESE_3"/>
    <property type="match status" value="1"/>
</dbReference>
<dbReference type="PANTHER" id="PTHR21646">
    <property type="entry name" value="UBIQUITIN CARBOXYL-TERMINAL HYDROLASE"/>
    <property type="match status" value="1"/>
</dbReference>
<feature type="region of interest" description="Disordered" evidence="8">
    <location>
        <begin position="667"/>
        <end position="730"/>
    </location>
</feature>
<evidence type="ECO:0000256" key="7">
    <source>
        <dbReference type="ARBA" id="ARBA00022807"/>
    </source>
</evidence>
<evidence type="ECO:0000256" key="4">
    <source>
        <dbReference type="ARBA" id="ARBA00022670"/>
    </source>
</evidence>
<dbReference type="Proteomes" id="UP000703269">
    <property type="component" value="Unassembled WGS sequence"/>
</dbReference>
<proteinExistence type="inferred from homology"/>
<evidence type="ECO:0000256" key="8">
    <source>
        <dbReference type="SAM" id="MobiDB-lite"/>
    </source>
</evidence>
<dbReference type="Gene3D" id="3.40.250.10">
    <property type="entry name" value="Rhodanese-like domain"/>
    <property type="match status" value="1"/>
</dbReference>
<name>A0A9P3GDV3_9APHY</name>
<feature type="region of interest" description="Disordered" evidence="8">
    <location>
        <begin position="311"/>
        <end position="336"/>
    </location>
</feature>
<feature type="domain" description="Rhodanese" evidence="9">
    <location>
        <begin position="436"/>
        <end position="558"/>
    </location>
</feature>
<comment type="similarity">
    <text evidence="2">Belongs to the peptidase C19 family.</text>
</comment>
<feature type="compositionally biased region" description="Low complexity" evidence="8">
    <location>
        <begin position="234"/>
        <end position="246"/>
    </location>
</feature>
<feature type="compositionally biased region" description="Polar residues" evidence="8">
    <location>
        <begin position="615"/>
        <end position="649"/>
    </location>
</feature>
<dbReference type="InterPro" id="IPR001763">
    <property type="entry name" value="Rhodanese-like_dom"/>
</dbReference>
<keyword evidence="7" id="KW-0788">Thiol protease</keyword>
<dbReference type="InterPro" id="IPR038765">
    <property type="entry name" value="Papain-like_cys_pep_sf"/>
</dbReference>
<evidence type="ECO:0000259" key="9">
    <source>
        <dbReference type="PROSITE" id="PS50206"/>
    </source>
</evidence>
<evidence type="ECO:0000256" key="5">
    <source>
        <dbReference type="ARBA" id="ARBA00022786"/>
    </source>
</evidence>
<evidence type="ECO:0000313" key="12">
    <source>
        <dbReference type="Proteomes" id="UP000703269"/>
    </source>
</evidence>
<feature type="compositionally biased region" description="Low complexity" evidence="8">
    <location>
        <begin position="694"/>
        <end position="714"/>
    </location>
</feature>
<feature type="region of interest" description="Disordered" evidence="8">
    <location>
        <begin position="808"/>
        <end position="839"/>
    </location>
</feature>
<dbReference type="EMBL" id="BPQB01000035">
    <property type="protein sequence ID" value="GJE93877.1"/>
    <property type="molecule type" value="Genomic_DNA"/>
</dbReference>
<feature type="region of interest" description="Disordered" evidence="8">
    <location>
        <begin position="353"/>
        <end position="415"/>
    </location>
</feature>
<keyword evidence="4" id="KW-0645">Protease</keyword>
<feature type="compositionally biased region" description="Polar residues" evidence="8">
    <location>
        <begin position="174"/>
        <end position="186"/>
    </location>
</feature>
<dbReference type="OrthoDB" id="292964at2759"/>
<dbReference type="PROSITE" id="PS00972">
    <property type="entry name" value="USP_1"/>
    <property type="match status" value="1"/>
</dbReference>
<dbReference type="InterPro" id="IPR018200">
    <property type="entry name" value="USP_CS"/>
</dbReference>
<feature type="compositionally biased region" description="Low complexity" evidence="8">
    <location>
        <begin position="201"/>
        <end position="226"/>
    </location>
</feature>
<reference evidence="11 12" key="1">
    <citation type="submission" date="2021-08" db="EMBL/GenBank/DDBJ databases">
        <title>Draft Genome Sequence of Phanerochaete sordida strain YK-624.</title>
        <authorList>
            <person name="Mori T."/>
            <person name="Dohra H."/>
            <person name="Suzuki T."/>
            <person name="Kawagishi H."/>
            <person name="Hirai H."/>
        </authorList>
    </citation>
    <scope>NUCLEOTIDE SEQUENCE [LARGE SCALE GENOMIC DNA]</scope>
    <source>
        <strain evidence="11 12">YK-624</strain>
    </source>
</reference>
<dbReference type="GO" id="GO:0006508">
    <property type="term" value="P:proteolysis"/>
    <property type="evidence" value="ECO:0007669"/>
    <property type="project" value="UniProtKB-KW"/>
</dbReference>
<dbReference type="SMART" id="SM00450">
    <property type="entry name" value="RHOD"/>
    <property type="match status" value="1"/>
</dbReference>
<keyword evidence="12" id="KW-1185">Reference proteome</keyword>
<dbReference type="GO" id="GO:0016579">
    <property type="term" value="P:protein deubiquitination"/>
    <property type="evidence" value="ECO:0007669"/>
    <property type="project" value="InterPro"/>
</dbReference>
<evidence type="ECO:0000256" key="2">
    <source>
        <dbReference type="ARBA" id="ARBA00009085"/>
    </source>
</evidence>